<evidence type="ECO:0000259" key="17">
    <source>
        <dbReference type="PROSITE" id="PS50089"/>
    </source>
</evidence>
<dbReference type="GO" id="GO:0016567">
    <property type="term" value="P:protein ubiquitination"/>
    <property type="evidence" value="ECO:0000318"/>
    <property type="project" value="GO_Central"/>
</dbReference>
<dbReference type="InterPro" id="IPR013083">
    <property type="entry name" value="Znf_RING/FYVE/PHD"/>
</dbReference>
<dbReference type="GeneID" id="104606246"/>
<evidence type="ECO:0000256" key="7">
    <source>
        <dbReference type="ARBA" id="ARBA00022723"/>
    </source>
</evidence>
<evidence type="ECO:0000256" key="16">
    <source>
        <dbReference type="SAM" id="Phobius"/>
    </source>
</evidence>
<evidence type="ECO:0000256" key="9">
    <source>
        <dbReference type="ARBA" id="ARBA00022786"/>
    </source>
</evidence>
<dbReference type="SUPFAM" id="SSF57850">
    <property type="entry name" value="RING/U-box"/>
    <property type="match status" value="1"/>
</dbReference>
<dbReference type="SMART" id="SM00184">
    <property type="entry name" value="RING"/>
    <property type="match status" value="1"/>
</dbReference>
<comment type="catalytic activity">
    <reaction evidence="1">
        <text>S-ubiquitinyl-[E2 ubiquitin-conjugating enzyme]-L-cysteine + [acceptor protein]-L-lysine = [E2 ubiquitin-conjugating enzyme]-L-cysteine + N(6)-ubiquitinyl-[acceptor protein]-L-lysine.</text>
        <dbReference type="EC" id="2.3.2.27"/>
    </reaction>
</comment>
<dbReference type="InParanoid" id="A0A1U8APU6"/>
<dbReference type="PROSITE" id="PS50089">
    <property type="entry name" value="ZF_RING_2"/>
    <property type="match status" value="1"/>
</dbReference>
<evidence type="ECO:0000256" key="3">
    <source>
        <dbReference type="ARBA" id="ARBA00004906"/>
    </source>
</evidence>
<keyword evidence="5" id="KW-0808">Transferase</keyword>
<dbReference type="InterPro" id="IPR001841">
    <property type="entry name" value="Znf_RING"/>
</dbReference>
<evidence type="ECO:0000256" key="8">
    <source>
        <dbReference type="ARBA" id="ARBA00022771"/>
    </source>
</evidence>
<evidence type="ECO:0000256" key="15">
    <source>
        <dbReference type="SAM" id="MobiDB-lite"/>
    </source>
</evidence>
<keyword evidence="11 16" id="KW-1133">Transmembrane helix</keyword>
<evidence type="ECO:0000256" key="6">
    <source>
        <dbReference type="ARBA" id="ARBA00022692"/>
    </source>
</evidence>
<dbReference type="FunFam" id="3.30.40.10:FF:000475">
    <property type="entry name" value="RING-H2 finger protein ATL3"/>
    <property type="match status" value="1"/>
</dbReference>
<reference evidence="19" key="1">
    <citation type="submission" date="2025-08" db="UniProtKB">
        <authorList>
            <consortium name="RefSeq"/>
        </authorList>
    </citation>
    <scope>IDENTIFICATION</scope>
</reference>
<dbReference type="InterPro" id="IPR044600">
    <property type="entry name" value="ATL1/ATL16-like"/>
</dbReference>
<evidence type="ECO:0000256" key="11">
    <source>
        <dbReference type="ARBA" id="ARBA00022989"/>
    </source>
</evidence>
<keyword evidence="9" id="KW-0833">Ubl conjugation pathway</keyword>
<evidence type="ECO:0000256" key="13">
    <source>
        <dbReference type="ARBA" id="ARBA00024209"/>
    </source>
</evidence>
<keyword evidence="12 16" id="KW-0472">Membrane</keyword>
<evidence type="ECO:0000313" key="18">
    <source>
        <dbReference type="Proteomes" id="UP000189703"/>
    </source>
</evidence>
<evidence type="ECO:0000256" key="10">
    <source>
        <dbReference type="ARBA" id="ARBA00022833"/>
    </source>
</evidence>
<keyword evidence="6 16" id="KW-0812">Transmembrane</keyword>
<dbReference type="GO" id="GO:0008270">
    <property type="term" value="F:zinc ion binding"/>
    <property type="evidence" value="ECO:0007669"/>
    <property type="project" value="UniProtKB-KW"/>
</dbReference>
<evidence type="ECO:0000256" key="2">
    <source>
        <dbReference type="ARBA" id="ARBA00004167"/>
    </source>
</evidence>
<comment type="subcellular location">
    <subcellularLocation>
        <location evidence="2">Membrane</location>
        <topology evidence="2">Single-pass membrane protein</topology>
    </subcellularLocation>
</comment>
<dbReference type="GO" id="GO:0016020">
    <property type="term" value="C:membrane"/>
    <property type="evidence" value="ECO:0007669"/>
    <property type="project" value="UniProtKB-SubCell"/>
</dbReference>
<gene>
    <name evidence="19" type="primary">LOC104606246</name>
</gene>
<dbReference type="Pfam" id="PF13639">
    <property type="entry name" value="zf-RING_2"/>
    <property type="match status" value="1"/>
</dbReference>
<feature type="region of interest" description="Disordered" evidence="15">
    <location>
        <begin position="171"/>
        <end position="192"/>
    </location>
</feature>
<feature type="domain" description="RING-type" evidence="17">
    <location>
        <begin position="117"/>
        <end position="159"/>
    </location>
</feature>
<evidence type="ECO:0000313" key="19">
    <source>
        <dbReference type="RefSeq" id="XP_010269643.1"/>
    </source>
</evidence>
<evidence type="ECO:0000256" key="5">
    <source>
        <dbReference type="ARBA" id="ARBA00022679"/>
    </source>
</evidence>
<dbReference type="EC" id="2.3.2.27" evidence="4"/>
<feature type="region of interest" description="Disordered" evidence="15">
    <location>
        <begin position="248"/>
        <end position="288"/>
    </location>
</feature>
<dbReference type="Gene3D" id="3.30.40.10">
    <property type="entry name" value="Zinc/RING finger domain, C3HC4 (zinc finger)"/>
    <property type="match status" value="1"/>
</dbReference>
<keyword evidence="7" id="KW-0479">Metal-binding</keyword>
<dbReference type="AlphaFoldDB" id="A0A1U8APU6"/>
<keyword evidence="8 14" id="KW-0863">Zinc-finger</keyword>
<dbReference type="PANTHER" id="PTHR46913">
    <property type="entry name" value="RING-H2 FINGER PROTEIN ATL16"/>
    <property type="match status" value="1"/>
</dbReference>
<evidence type="ECO:0000256" key="1">
    <source>
        <dbReference type="ARBA" id="ARBA00000900"/>
    </source>
</evidence>
<keyword evidence="10" id="KW-0862">Zinc</keyword>
<feature type="transmembrane region" description="Helical" evidence="16">
    <location>
        <begin position="31"/>
        <end position="53"/>
    </location>
</feature>
<feature type="compositionally biased region" description="Polar residues" evidence="15">
    <location>
        <begin position="252"/>
        <end position="269"/>
    </location>
</feature>
<dbReference type="eggNOG" id="KOG0800">
    <property type="taxonomic scope" value="Eukaryota"/>
</dbReference>
<keyword evidence="18" id="KW-1185">Reference proteome</keyword>
<sequence>MGSTHQEQVSMDNGSGSRTYVHKNYALSGKIMLSAIVILFAVVLLIVCLHIYARWLLIRSRRRHNIRRSRHRTHIVFTTSDPVASAYTVSRGLDASVLKALPIFVYSSDTHKEVLECAVCLSEFEENEKGRLLPRCKHSFHIDCIDMWFHSHSTCPLCRAETSCTCMSSSSSSPLPLPPSAPAESTSLGSRRKPLELAGVSIEVPRRNNEGFRGVDEEVGLGSPASQGFKSPGSRILSLKRILSRDRRAGFSSPSAASMPNCSSTTQTIDLERGGEGEEQQVDAQRPR</sequence>
<evidence type="ECO:0000256" key="4">
    <source>
        <dbReference type="ARBA" id="ARBA00012483"/>
    </source>
</evidence>
<accession>A0A1U8APU6</accession>
<dbReference type="KEGG" id="nnu:104606246"/>
<protein>
    <recommendedName>
        <fullName evidence="4">RING-type E3 ubiquitin transferase</fullName>
        <ecNumber evidence="4">2.3.2.27</ecNumber>
    </recommendedName>
</protein>
<dbReference type="CDD" id="cd16461">
    <property type="entry name" value="RING-H2_EL5-like"/>
    <property type="match status" value="1"/>
</dbReference>
<comment type="pathway">
    <text evidence="3">Protein modification; protein ubiquitination.</text>
</comment>
<proteinExistence type="inferred from homology"/>
<dbReference type="GO" id="GO:0061630">
    <property type="term" value="F:ubiquitin protein ligase activity"/>
    <property type="evidence" value="ECO:0007669"/>
    <property type="project" value="UniProtKB-EC"/>
</dbReference>
<dbReference type="PANTHER" id="PTHR46913:SF1">
    <property type="entry name" value="RING-H2 FINGER PROTEIN ATL16"/>
    <property type="match status" value="1"/>
</dbReference>
<evidence type="ECO:0000256" key="14">
    <source>
        <dbReference type="PROSITE-ProRule" id="PRU00175"/>
    </source>
</evidence>
<organism evidence="18 19">
    <name type="scientific">Nelumbo nucifera</name>
    <name type="common">Sacred lotus</name>
    <dbReference type="NCBI Taxonomy" id="4432"/>
    <lineage>
        <taxon>Eukaryota</taxon>
        <taxon>Viridiplantae</taxon>
        <taxon>Streptophyta</taxon>
        <taxon>Embryophyta</taxon>
        <taxon>Tracheophyta</taxon>
        <taxon>Spermatophyta</taxon>
        <taxon>Magnoliopsida</taxon>
        <taxon>Proteales</taxon>
        <taxon>Nelumbonaceae</taxon>
        <taxon>Nelumbo</taxon>
    </lineage>
</organism>
<dbReference type="OrthoDB" id="8062037at2759"/>
<dbReference type="Proteomes" id="UP000189703">
    <property type="component" value="Unplaced"/>
</dbReference>
<dbReference type="RefSeq" id="XP_010269643.1">
    <property type="nucleotide sequence ID" value="XM_010271341.2"/>
</dbReference>
<dbReference type="OMA" id="MVFFTAD"/>
<dbReference type="FunCoup" id="A0A1U8APU6">
    <property type="interactions" value="17"/>
</dbReference>
<comment type="similarity">
    <text evidence="13">Belongs to the RING-type zinc finger family. ATL subfamily.</text>
</comment>
<name>A0A1U8APU6_NELNU</name>
<evidence type="ECO:0000256" key="12">
    <source>
        <dbReference type="ARBA" id="ARBA00023136"/>
    </source>
</evidence>